<dbReference type="SUPFAM" id="SSF52172">
    <property type="entry name" value="CheY-like"/>
    <property type="match status" value="1"/>
</dbReference>
<dbReference type="PANTHER" id="PTHR44591:SF3">
    <property type="entry name" value="RESPONSE REGULATORY DOMAIN-CONTAINING PROTEIN"/>
    <property type="match status" value="1"/>
</dbReference>
<sequence length="135" mass="15163">MIRRIHVLEDDSDIRDVIEYLLKDEGYELQLSSSFSELKAKLRDSLPDLFLVDVMLPDGNGIEICTDLKNDMFTKHIPVIVMSANPRSKQLSAGACADDYISKPFDVNDVVQRIDQLLDKKGPAVKKDTTNAPVK</sequence>
<dbReference type="Pfam" id="PF00072">
    <property type="entry name" value="Response_reg"/>
    <property type="match status" value="1"/>
</dbReference>
<dbReference type="InterPro" id="IPR001789">
    <property type="entry name" value="Sig_transdc_resp-reg_receiver"/>
</dbReference>
<protein>
    <submittedName>
        <fullName evidence="4">Response regulator receiver domain-containing protein</fullName>
    </submittedName>
</protein>
<name>A0A4R6IPA2_9SPHI</name>
<dbReference type="PANTHER" id="PTHR44591">
    <property type="entry name" value="STRESS RESPONSE REGULATOR PROTEIN 1"/>
    <property type="match status" value="1"/>
</dbReference>
<dbReference type="OrthoDB" id="5432534at2"/>
<reference evidence="4 5" key="1">
    <citation type="submission" date="2019-03" db="EMBL/GenBank/DDBJ databases">
        <title>Genomic Encyclopedia of Archaeal and Bacterial Type Strains, Phase II (KMG-II): from individual species to whole genera.</title>
        <authorList>
            <person name="Goeker M."/>
        </authorList>
    </citation>
    <scope>NUCLEOTIDE SEQUENCE [LARGE SCALE GENOMIC DNA]</scope>
    <source>
        <strain evidence="4 5">DSM 19034</strain>
    </source>
</reference>
<accession>A0A4R6IPA2</accession>
<dbReference type="RefSeq" id="WP_133551569.1">
    <property type="nucleotide sequence ID" value="NZ_SNWM01000001.1"/>
</dbReference>
<dbReference type="Gene3D" id="3.40.50.2300">
    <property type="match status" value="1"/>
</dbReference>
<evidence type="ECO:0000313" key="5">
    <source>
        <dbReference type="Proteomes" id="UP000295499"/>
    </source>
</evidence>
<keyword evidence="5" id="KW-1185">Reference proteome</keyword>
<dbReference type="Proteomes" id="UP000295499">
    <property type="component" value="Unassembled WGS sequence"/>
</dbReference>
<proteinExistence type="predicted"/>
<evidence type="ECO:0000256" key="1">
    <source>
        <dbReference type="ARBA" id="ARBA00022553"/>
    </source>
</evidence>
<feature type="domain" description="Response regulatory" evidence="3">
    <location>
        <begin position="4"/>
        <end position="118"/>
    </location>
</feature>
<dbReference type="InterPro" id="IPR050595">
    <property type="entry name" value="Bact_response_regulator"/>
</dbReference>
<dbReference type="SMART" id="SM00448">
    <property type="entry name" value="REC"/>
    <property type="match status" value="1"/>
</dbReference>
<dbReference type="GO" id="GO:0000160">
    <property type="term" value="P:phosphorelay signal transduction system"/>
    <property type="evidence" value="ECO:0007669"/>
    <property type="project" value="InterPro"/>
</dbReference>
<feature type="modified residue" description="4-aspartylphosphate" evidence="2">
    <location>
        <position position="53"/>
    </location>
</feature>
<organism evidence="4 5">
    <name type="scientific">Pedobacter duraquae</name>
    <dbReference type="NCBI Taxonomy" id="425511"/>
    <lineage>
        <taxon>Bacteria</taxon>
        <taxon>Pseudomonadati</taxon>
        <taxon>Bacteroidota</taxon>
        <taxon>Sphingobacteriia</taxon>
        <taxon>Sphingobacteriales</taxon>
        <taxon>Sphingobacteriaceae</taxon>
        <taxon>Pedobacter</taxon>
    </lineage>
</organism>
<dbReference type="PROSITE" id="PS50110">
    <property type="entry name" value="RESPONSE_REGULATORY"/>
    <property type="match status" value="1"/>
</dbReference>
<dbReference type="InterPro" id="IPR011006">
    <property type="entry name" value="CheY-like_superfamily"/>
</dbReference>
<comment type="caution">
    <text evidence="4">The sequence shown here is derived from an EMBL/GenBank/DDBJ whole genome shotgun (WGS) entry which is preliminary data.</text>
</comment>
<keyword evidence="1 2" id="KW-0597">Phosphoprotein</keyword>
<evidence type="ECO:0000259" key="3">
    <source>
        <dbReference type="PROSITE" id="PS50110"/>
    </source>
</evidence>
<dbReference type="EMBL" id="SNWM01000001">
    <property type="protein sequence ID" value="TDO23971.1"/>
    <property type="molecule type" value="Genomic_DNA"/>
</dbReference>
<evidence type="ECO:0000256" key="2">
    <source>
        <dbReference type="PROSITE-ProRule" id="PRU00169"/>
    </source>
</evidence>
<gene>
    <name evidence="4" type="ORF">CLV32_0258</name>
</gene>
<dbReference type="AlphaFoldDB" id="A0A4R6IPA2"/>
<evidence type="ECO:0000313" key="4">
    <source>
        <dbReference type="EMBL" id="TDO23971.1"/>
    </source>
</evidence>